<organism evidence="2 3">
    <name type="scientific">Devosia elaeis</name>
    <dbReference type="NCBI Taxonomy" id="1770058"/>
    <lineage>
        <taxon>Bacteria</taxon>
        <taxon>Pseudomonadati</taxon>
        <taxon>Pseudomonadota</taxon>
        <taxon>Alphaproteobacteria</taxon>
        <taxon>Hyphomicrobiales</taxon>
        <taxon>Devosiaceae</taxon>
        <taxon>Devosia</taxon>
    </lineage>
</organism>
<keyword evidence="3" id="KW-1185">Reference proteome</keyword>
<evidence type="ECO:0000313" key="2">
    <source>
        <dbReference type="EMBL" id="OAM80045.1"/>
    </source>
</evidence>
<dbReference type="PROSITE" id="PS51257">
    <property type="entry name" value="PROKAR_LIPOPROTEIN"/>
    <property type="match status" value="1"/>
</dbReference>
<sequence length="188" mass="20242">MSVRSRPFAALALAGLLALQPLSALACTMPKTAGLNPADQERMRDFWGARSQGLAEALVAESAGDAPLQAIPDGDYRCRTIKLGGLLPLTVYSAFDCTISGNGTRIDKQTGSQRFSGSLMPAGTALFYRGALNYDDEAPLAYDADPERNQVGCLYGVPDNGSGPRYRLELPRPHFESNHDVIELVPKR</sequence>
<keyword evidence="1" id="KW-0732">Signal</keyword>
<comment type="caution">
    <text evidence="2">The sequence shown here is derived from an EMBL/GenBank/DDBJ whole genome shotgun (WGS) entry which is preliminary data.</text>
</comment>
<protein>
    <recommendedName>
        <fullName evidence="4">DUF4893 domain-containing protein</fullName>
    </recommendedName>
</protein>
<dbReference type="RefSeq" id="WP_067451187.1">
    <property type="nucleotide sequence ID" value="NZ_LVVY01000060.1"/>
</dbReference>
<dbReference type="Pfam" id="PF16233">
    <property type="entry name" value="DUF4893"/>
    <property type="match status" value="1"/>
</dbReference>
<feature type="chain" id="PRO_5008088447" description="DUF4893 domain-containing protein" evidence="1">
    <location>
        <begin position="27"/>
        <end position="188"/>
    </location>
</feature>
<gene>
    <name evidence="2" type="ORF">A3840_02245</name>
</gene>
<name>A0A178I5Y9_9HYPH</name>
<evidence type="ECO:0000256" key="1">
    <source>
        <dbReference type="SAM" id="SignalP"/>
    </source>
</evidence>
<feature type="signal peptide" evidence="1">
    <location>
        <begin position="1"/>
        <end position="26"/>
    </location>
</feature>
<reference evidence="2 3" key="1">
    <citation type="submission" date="2016-03" db="EMBL/GenBank/DDBJ databases">
        <title>Genome sequencing of Devosia sp. S37.</title>
        <authorList>
            <person name="Mohd Nor M."/>
        </authorList>
    </citation>
    <scope>NUCLEOTIDE SEQUENCE [LARGE SCALE GENOMIC DNA]</scope>
    <source>
        <strain evidence="2 3">S37</strain>
    </source>
</reference>
<accession>A0A178I5Y9</accession>
<evidence type="ECO:0008006" key="4">
    <source>
        <dbReference type="Google" id="ProtNLM"/>
    </source>
</evidence>
<proteinExistence type="predicted"/>
<dbReference type="EMBL" id="LVVY01000060">
    <property type="protein sequence ID" value="OAM80045.1"/>
    <property type="molecule type" value="Genomic_DNA"/>
</dbReference>
<evidence type="ECO:0000313" key="3">
    <source>
        <dbReference type="Proteomes" id="UP000078389"/>
    </source>
</evidence>
<dbReference type="InterPro" id="IPR032609">
    <property type="entry name" value="DUF4893"/>
</dbReference>
<dbReference type="Proteomes" id="UP000078389">
    <property type="component" value="Unassembled WGS sequence"/>
</dbReference>
<dbReference type="STRING" id="1770058.A3840_02245"/>
<dbReference type="AlphaFoldDB" id="A0A178I5Y9"/>